<proteinExistence type="predicted"/>
<dbReference type="Proteomes" id="UP000824540">
    <property type="component" value="Unassembled WGS sequence"/>
</dbReference>
<gene>
    <name evidence="1" type="ORF">JZ751_003446</name>
</gene>
<reference evidence="1" key="1">
    <citation type="thesis" date="2021" institute="BYU ScholarsArchive" country="Provo, UT, USA">
        <title>Applications of and Algorithms for Genome Assembly and Genomic Analyses with an Emphasis on Marine Teleosts.</title>
        <authorList>
            <person name="Pickett B.D."/>
        </authorList>
    </citation>
    <scope>NUCLEOTIDE SEQUENCE</scope>
    <source>
        <strain evidence="1">HI-2016</strain>
    </source>
</reference>
<accession>A0A8T2NHR0</accession>
<sequence length="63" mass="7206">MRSAYSRMFHLSSPPHPFVEATTVFQKPVVLILLRKPCPEGLFSYSSVPRIFRLCSPGRQLEV</sequence>
<evidence type="ECO:0000313" key="1">
    <source>
        <dbReference type="EMBL" id="KAG9335967.1"/>
    </source>
</evidence>
<organism evidence="1 2">
    <name type="scientific">Albula glossodonta</name>
    <name type="common">roundjaw bonefish</name>
    <dbReference type="NCBI Taxonomy" id="121402"/>
    <lineage>
        <taxon>Eukaryota</taxon>
        <taxon>Metazoa</taxon>
        <taxon>Chordata</taxon>
        <taxon>Craniata</taxon>
        <taxon>Vertebrata</taxon>
        <taxon>Euteleostomi</taxon>
        <taxon>Actinopterygii</taxon>
        <taxon>Neopterygii</taxon>
        <taxon>Teleostei</taxon>
        <taxon>Albuliformes</taxon>
        <taxon>Albulidae</taxon>
        <taxon>Albula</taxon>
    </lineage>
</organism>
<name>A0A8T2NHR0_9TELE</name>
<keyword evidence="2" id="KW-1185">Reference proteome</keyword>
<dbReference type="EMBL" id="JAFBMS010000105">
    <property type="protein sequence ID" value="KAG9335967.1"/>
    <property type="molecule type" value="Genomic_DNA"/>
</dbReference>
<comment type="caution">
    <text evidence="1">The sequence shown here is derived from an EMBL/GenBank/DDBJ whole genome shotgun (WGS) entry which is preliminary data.</text>
</comment>
<evidence type="ECO:0000313" key="2">
    <source>
        <dbReference type="Proteomes" id="UP000824540"/>
    </source>
</evidence>
<protein>
    <submittedName>
        <fullName evidence="1">Uncharacterized protein</fullName>
    </submittedName>
</protein>
<dbReference type="AlphaFoldDB" id="A0A8T2NHR0"/>